<keyword evidence="7" id="KW-0067">ATP-binding</keyword>
<gene>
    <name evidence="10" type="ORF">GCM10017581_043310</name>
</gene>
<evidence type="ECO:0000259" key="9">
    <source>
        <dbReference type="Pfam" id="PF00512"/>
    </source>
</evidence>
<dbReference type="Gene3D" id="1.10.287.130">
    <property type="match status" value="1"/>
</dbReference>
<protein>
    <recommendedName>
        <fullName evidence="3">histidine kinase</fullName>
        <ecNumber evidence="3">2.7.13.3</ecNumber>
    </recommendedName>
</protein>
<reference evidence="10" key="2">
    <citation type="submission" date="2023-01" db="EMBL/GenBank/DDBJ databases">
        <authorList>
            <person name="Sun Q."/>
            <person name="Evtushenko L."/>
        </authorList>
    </citation>
    <scope>NUCLEOTIDE SEQUENCE</scope>
    <source>
        <strain evidence="10">VKM Ac-1321</strain>
    </source>
</reference>
<dbReference type="PANTHER" id="PTHR42878">
    <property type="entry name" value="TWO-COMPONENT HISTIDINE KINASE"/>
    <property type="match status" value="1"/>
</dbReference>
<comment type="subcellular location">
    <subcellularLocation>
        <location evidence="2">Cell membrane</location>
    </subcellularLocation>
</comment>
<evidence type="ECO:0000256" key="1">
    <source>
        <dbReference type="ARBA" id="ARBA00000085"/>
    </source>
</evidence>
<dbReference type="GO" id="GO:0030295">
    <property type="term" value="F:protein kinase activator activity"/>
    <property type="evidence" value="ECO:0007669"/>
    <property type="project" value="TreeGrafter"/>
</dbReference>
<comment type="catalytic activity">
    <reaction evidence="1">
        <text>ATP + protein L-histidine = ADP + protein N-phospho-L-histidine.</text>
        <dbReference type="EC" id="2.7.13.3"/>
    </reaction>
</comment>
<dbReference type="GO" id="GO:0007234">
    <property type="term" value="P:osmosensory signaling via phosphorelay pathway"/>
    <property type="evidence" value="ECO:0007669"/>
    <property type="project" value="TreeGrafter"/>
</dbReference>
<dbReference type="EMBL" id="BSFP01000025">
    <property type="protein sequence ID" value="GLL02589.1"/>
    <property type="molecule type" value="Genomic_DNA"/>
</dbReference>
<keyword evidence="8" id="KW-0902">Two-component regulatory system</keyword>
<dbReference type="Pfam" id="PF00512">
    <property type="entry name" value="HisKA"/>
    <property type="match status" value="1"/>
</dbReference>
<dbReference type="GO" id="GO:0005524">
    <property type="term" value="F:ATP binding"/>
    <property type="evidence" value="ECO:0007669"/>
    <property type="project" value="UniProtKB-KW"/>
</dbReference>
<dbReference type="GO" id="GO:0000155">
    <property type="term" value="F:phosphorelay sensor kinase activity"/>
    <property type="evidence" value="ECO:0007669"/>
    <property type="project" value="InterPro"/>
</dbReference>
<name>A0A9W6KNI3_9ACTN</name>
<dbReference type="InterPro" id="IPR003661">
    <property type="entry name" value="HisK_dim/P_dom"/>
</dbReference>
<proteinExistence type="predicted"/>
<evidence type="ECO:0000256" key="5">
    <source>
        <dbReference type="ARBA" id="ARBA00022741"/>
    </source>
</evidence>
<evidence type="ECO:0000256" key="4">
    <source>
        <dbReference type="ARBA" id="ARBA00022679"/>
    </source>
</evidence>
<dbReference type="GO" id="GO:0000156">
    <property type="term" value="F:phosphorelay response regulator activity"/>
    <property type="evidence" value="ECO:0007669"/>
    <property type="project" value="TreeGrafter"/>
</dbReference>
<keyword evidence="5" id="KW-0547">Nucleotide-binding</keyword>
<dbReference type="AlphaFoldDB" id="A0A9W6KNI3"/>
<evidence type="ECO:0000256" key="6">
    <source>
        <dbReference type="ARBA" id="ARBA00022777"/>
    </source>
</evidence>
<reference evidence="10" key="1">
    <citation type="journal article" date="2014" name="Int. J. Syst. Evol. Microbiol.">
        <title>Complete genome sequence of Corynebacterium casei LMG S-19264T (=DSM 44701T), isolated from a smear-ripened cheese.</title>
        <authorList>
            <consortium name="US DOE Joint Genome Institute (JGI-PGF)"/>
            <person name="Walter F."/>
            <person name="Albersmeier A."/>
            <person name="Kalinowski J."/>
            <person name="Ruckert C."/>
        </authorList>
    </citation>
    <scope>NUCLEOTIDE SEQUENCE</scope>
    <source>
        <strain evidence="10">VKM Ac-1321</strain>
    </source>
</reference>
<dbReference type="InterPro" id="IPR036097">
    <property type="entry name" value="HisK_dim/P_sf"/>
</dbReference>
<accession>A0A9W6KNI3</accession>
<dbReference type="SUPFAM" id="SSF47384">
    <property type="entry name" value="Homodimeric domain of signal transducing histidine kinase"/>
    <property type="match status" value="1"/>
</dbReference>
<dbReference type="InterPro" id="IPR050351">
    <property type="entry name" value="BphY/WalK/GraS-like"/>
</dbReference>
<dbReference type="PANTHER" id="PTHR42878:SF7">
    <property type="entry name" value="SENSOR HISTIDINE KINASE GLRK"/>
    <property type="match status" value="1"/>
</dbReference>
<evidence type="ECO:0000313" key="10">
    <source>
        <dbReference type="EMBL" id="GLL02589.1"/>
    </source>
</evidence>
<evidence type="ECO:0000256" key="7">
    <source>
        <dbReference type="ARBA" id="ARBA00022840"/>
    </source>
</evidence>
<keyword evidence="6" id="KW-0418">Kinase</keyword>
<evidence type="ECO:0000313" key="11">
    <source>
        <dbReference type="Proteomes" id="UP001143480"/>
    </source>
</evidence>
<dbReference type="GO" id="GO:0005886">
    <property type="term" value="C:plasma membrane"/>
    <property type="evidence" value="ECO:0007669"/>
    <property type="project" value="UniProtKB-SubCell"/>
</dbReference>
<feature type="domain" description="Signal transduction histidine kinase dimerisation/phosphoacceptor" evidence="9">
    <location>
        <begin position="10"/>
        <end position="63"/>
    </location>
</feature>
<keyword evidence="11" id="KW-1185">Reference proteome</keyword>
<keyword evidence="4" id="KW-0808">Transferase</keyword>
<comment type="caution">
    <text evidence="10">The sequence shown here is derived from an EMBL/GenBank/DDBJ whole genome shotgun (WGS) entry which is preliminary data.</text>
</comment>
<dbReference type="Proteomes" id="UP001143480">
    <property type="component" value="Unassembled WGS sequence"/>
</dbReference>
<evidence type="ECO:0000256" key="2">
    <source>
        <dbReference type="ARBA" id="ARBA00004236"/>
    </source>
</evidence>
<evidence type="ECO:0000256" key="8">
    <source>
        <dbReference type="ARBA" id="ARBA00023012"/>
    </source>
</evidence>
<evidence type="ECO:0000256" key="3">
    <source>
        <dbReference type="ARBA" id="ARBA00012438"/>
    </source>
</evidence>
<sequence length="218" mass="23102">MFATGEDPAARMRHELHTPLTSIKAYTRLLRDDLPAAGLADGAACLDAIDRNAVRLERYVDTVVLPLAATGASPPREGATDLVAVVRDAVDLARRVAVAGAVSVHADVPDTARVAVDEMICRHLVGQLVLWLTIAAPPHAHVEIALRRDPALCLEARFVPAGELTTAAQRRPSDNTPRPTPDLQVAEAVANLCGGDLRLDATSFRLSLPASALAPSPR</sequence>
<dbReference type="CDD" id="cd00082">
    <property type="entry name" value="HisKA"/>
    <property type="match status" value="1"/>
</dbReference>
<organism evidence="10 11">
    <name type="scientific">Dactylosporangium matsuzakiense</name>
    <dbReference type="NCBI Taxonomy" id="53360"/>
    <lineage>
        <taxon>Bacteria</taxon>
        <taxon>Bacillati</taxon>
        <taxon>Actinomycetota</taxon>
        <taxon>Actinomycetes</taxon>
        <taxon>Micromonosporales</taxon>
        <taxon>Micromonosporaceae</taxon>
        <taxon>Dactylosporangium</taxon>
    </lineage>
</organism>
<dbReference type="EC" id="2.7.13.3" evidence="3"/>